<dbReference type="EMBL" id="MAUJ01000001">
    <property type="protein sequence ID" value="OCQ23365.1"/>
    <property type="molecule type" value="Genomic_DNA"/>
</dbReference>
<dbReference type="AlphaFoldDB" id="A0A1C0TVM5"/>
<name>A0A1C0TVM5_9GAMM</name>
<protein>
    <submittedName>
        <fullName evidence="1">Uncharacterized protein</fullName>
    </submittedName>
</protein>
<accession>A0A1C0TVM5</accession>
<organism evidence="1 2">
    <name type="scientific">Pseudoalteromonas luteoviolacea</name>
    <dbReference type="NCBI Taxonomy" id="43657"/>
    <lineage>
        <taxon>Bacteria</taxon>
        <taxon>Pseudomonadati</taxon>
        <taxon>Pseudomonadota</taxon>
        <taxon>Gammaproteobacteria</taxon>
        <taxon>Alteromonadales</taxon>
        <taxon>Pseudoalteromonadaceae</taxon>
        <taxon>Pseudoalteromonas</taxon>
    </lineage>
</organism>
<dbReference type="OrthoDB" id="6101337at2"/>
<comment type="caution">
    <text evidence="1">The sequence shown here is derived from an EMBL/GenBank/DDBJ whole genome shotgun (WGS) entry which is preliminary data.</text>
</comment>
<evidence type="ECO:0000313" key="2">
    <source>
        <dbReference type="Proteomes" id="UP000093366"/>
    </source>
</evidence>
<sequence>MDVRLFDSLHIDGFPATTVINKQVQLDLNSAGRARFEVVTEVEPSGLIELHLGYEVSNMTPYFLGVIESKHFANGRWYLTCRELLGALVYPKPFSLRHPTISQVLDELDESIEFVTPEADYMQIKVPMFCHAGTGVEALRQIGRVWQIPQYIFQQRSDGKVYVGGWQDSRWARSTIEDFPEHSLKANSSTTGEVIAIPKLRPGLKLNGRYIQEVTLQNDRMQLQWSNRLLSV</sequence>
<evidence type="ECO:0000313" key="1">
    <source>
        <dbReference type="EMBL" id="OCQ23365.1"/>
    </source>
</evidence>
<dbReference type="RefSeq" id="WP_065789383.1">
    <property type="nucleotide sequence ID" value="NZ_MAUJ01000001.1"/>
</dbReference>
<gene>
    <name evidence="1" type="ORF">A7985_05330</name>
</gene>
<proteinExistence type="predicted"/>
<dbReference type="Proteomes" id="UP000093366">
    <property type="component" value="Unassembled WGS sequence"/>
</dbReference>
<reference evidence="2" key="1">
    <citation type="submission" date="2016-07" db="EMBL/GenBank/DDBJ databases">
        <authorList>
            <person name="Florea S."/>
            <person name="Webb J.S."/>
            <person name="Jaromczyk J."/>
            <person name="Schardl C.L."/>
        </authorList>
    </citation>
    <scope>NUCLEOTIDE SEQUENCE [LARGE SCALE GENOMIC DNA]</scope>
    <source>
        <strain evidence="2">IPB1</strain>
    </source>
</reference>